<accession>A0A6B0YPL5</accession>
<feature type="transmembrane region" description="Helical" evidence="7">
    <location>
        <begin position="804"/>
        <end position="831"/>
    </location>
</feature>
<organism evidence="9">
    <name type="scientific">Caldilineaceae bacterium SB0664_bin_27</name>
    <dbReference type="NCBI Taxonomy" id="2605260"/>
    <lineage>
        <taxon>Bacteria</taxon>
        <taxon>Bacillati</taxon>
        <taxon>Chloroflexota</taxon>
        <taxon>Caldilineae</taxon>
        <taxon>Caldilineales</taxon>
        <taxon>Caldilineaceae</taxon>
    </lineage>
</organism>
<feature type="transmembrane region" description="Helical" evidence="7">
    <location>
        <begin position="411"/>
        <end position="428"/>
    </location>
</feature>
<dbReference type="GO" id="GO:0022857">
    <property type="term" value="F:transmembrane transporter activity"/>
    <property type="evidence" value="ECO:0007669"/>
    <property type="project" value="TreeGrafter"/>
</dbReference>
<evidence type="ECO:0000256" key="7">
    <source>
        <dbReference type="SAM" id="Phobius"/>
    </source>
</evidence>
<keyword evidence="4 7" id="KW-1133">Transmembrane helix</keyword>
<evidence type="ECO:0000256" key="5">
    <source>
        <dbReference type="ARBA" id="ARBA00023136"/>
    </source>
</evidence>
<feature type="transmembrane region" description="Helical" evidence="7">
    <location>
        <begin position="308"/>
        <end position="330"/>
    </location>
</feature>
<dbReference type="AlphaFoldDB" id="A0A6B0YPL5"/>
<dbReference type="PANTHER" id="PTHR30572:SF4">
    <property type="entry name" value="ABC TRANSPORTER PERMEASE YTRF"/>
    <property type="match status" value="1"/>
</dbReference>
<feature type="transmembrane region" description="Helical" evidence="7">
    <location>
        <begin position="550"/>
        <end position="570"/>
    </location>
</feature>
<feature type="transmembrane region" description="Helical" evidence="7">
    <location>
        <begin position="852"/>
        <end position="884"/>
    </location>
</feature>
<sequence>MPNRLPFLGLALRRLYSRPSLTLLSLLSIVLAIGMVASIPVFSQGVSYLLLQDELAHISSTFHRPPLTMRFYFIVPKTAALSLDSALRLEHDFRRIVERETGLDVAETLTYVASPGMTIQPLEDDTSYSELKENGIAENIQFAVVTDIRDRIDIVEGLPFGTETADGTVNVWLFEEKATELGFQVGETYHMVVGSTGNPIPITVAGVWKPAELSDFYWSATTISWRKLLLVTDNAYRRSVEPAVNRRTGIAVWYLSPDEESLKLHQADSVANGLRTVPSRADLRFTDTKMDVSPELPLNRYLQRRASLSALLVGFSLPALGLLLFFLWILSHVTAQFQQEEVAILASRGAGRRFVAFLILLETLLLLIVGIPLGLGAGYIMARAMGLASGFLSFTTRAGIPATILEVDWRLIGIAVLLLVLARGIPALRAARGGIVQHLRARSRPHAAITTLILIGDGALIVLSWYAYRQLSQRGTLGIIGWEPSGDPFRDPLLLLTPSLFVFTSALVLTHLFPLLMGPADRLGNRLRSFVAYMGLTQLHRQGRHYSGSLFLTMVCLSLGAFYASMALSLDQWLADRIHYQVGADFRFQQGVPPPAMGGPALPGEEPDPEVVSAWLLPVDDYKGIPGVEDATRVAVFKSQTSVSRQIDAVFLGIDRFDFPRIAFHRSDFNYAPLGELMNRLGMYPNGILVSRNFLRRSRLLEGQTTKLTMSINYGSFEHEFLIVGAYDYFPTAYPEDTEVFVGNLGYVFDQVGDESLHQIWMKTNDEAVPQTIVDSLIELGIWPIRIRDARALLTLDEERVERIGLYGILSVGFLASTLLASLGLLVYTYASLQGRLQQISVMRAVGLKTKLVLAMVGVEYLGVILFGVLWGVAIGVATAWLFVPFFRVSGDPIFALPPFVRHIAWGQIGILALIFGTALLGSQTVILYWSTRRDLFQVLRMGQRE</sequence>
<feature type="transmembrane region" description="Helical" evidence="7">
    <location>
        <begin position="21"/>
        <end position="51"/>
    </location>
</feature>
<keyword evidence="3 7" id="KW-0812">Transmembrane</keyword>
<feature type="transmembrane region" description="Helical" evidence="7">
    <location>
        <begin position="493"/>
        <end position="516"/>
    </location>
</feature>
<feature type="transmembrane region" description="Helical" evidence="7">
    <location>
        <begin position="449"/>
        <end position="468"/>
    </location>
</feature>
<protein>
    <submittedName>
        <fullName evidence="9">ABC transporter permease</fullName>
    </submittedName>
</protein>
<comment type="caution">
    <text evidence="9">The sequence shown here is derived from an EMBL/GenBank/DDBJ whole genome shotgun (WGS) entry which is preliminary data.</text>
</comment>
<evidence type="ECO:0000256" key="2">
    <source>
        <dbReference type="ARBA" id="ARBA00022475"/>
    </source>
</evidence>
<dbReference type="GO" id="GO:0005886">
    <property type="term" value="C:plasma membrane"/>
    <property type="evidence" value="ECO:0007669"/>
    <property type="project" value="UniProtKB-SubCell"/>
</dbReference>
<dbReference type="InterPro" id="IPR050250">
    <property type="entry name" value="Macrolide_Exporter_MacB"/>
</dbReference>
<evidence type="ECO:0000259" key="8">
    <source>
        <dbReference type="Pfam" id="PF02687"/>
    </source>
</evidence>
<keyword evidence="2" id="KW-1003">Cell membrane</keyword>
<evidence type="ECO:0000256" key="4">
    <source>
        <dbReference type="ARBA" id="ARBA00022989"/>
    </source>
</evidence>
<evidence type="ECO:0000313" key="9">
    <source>
        <dbReference type="EMBL" id="MXY92101.1"/>
    </source>
</evidence>
<gene>
    <name evidence="9" type="ORF">F4Y42_01485</name>
</gene>
<feature type="domain" description="ABC3 transporter permease C-terminal" evidence="8">
    <location>
        <begin position="315"/>
        <end position="432"/>
    </location>
</feature>
<feature type="transmembrane region" description="Helical" evidence="7">
    <location>
        <begin position="354"/>
        <end position="375"/>
    </location>
</feature>
<reference evidence="9" key="1">
    <citation type="submission" date="2019-09" db="EMBL/GenBank/DDBJ databases">
        <title>Characterisation of the sponge microbiome using genome-centric metagenomics.</title>
        <authorList>
            <person name="Engelberts J.P."/>
            <person name="Robbins S.J."/>
            <person name="De Goeij J.M."/>
            <person name="Aranda M."/>
            <person name="Bell S.C."/>
            <person name="Webster N.S."/>
        </authorList>
    </citation>
    <scope>NUCLEOTIDE SEQUENCE</scope>
    <source>
        <strain evidence="9">SB0664_bin_27</strain>
    </source>
</reference>
<feature type="transmembrane region" description="Helical" evidence="7">
    <location>
        <begin position="904"/>
        <end position="931"/>
    </location>
</feature>
<feature type="domain" description="ABC3 transporter permease C-terminal" evidence="8">
    <location>
        <begin position="814"/>
        <end position="922"/>
    </location>
</feature>
<dbReference type="InterPro" id="IPR003838">
    <property type="entry name" value="ABC3_permease_C"/>
</dbReference>
<proteinExistence type="inferred from homology"/>
<keyword evidence="5 7" id="KW-0472">Membrane</keyword>
<evidence type="ECO:0000256" key="6">
    <source>
        <dbReference type="ARBA" id="ARBA00038076"/>
    </source>
</evidence>
<comment type="similarity">
    <text evidence="6">Belongs to the ABC-4 integral membrane protein family.</text>
</comment>
<dbReference type="PANTHER" id="PTHR30572">
    <property type="entry name" value="MEMBRANE COMPONENT OF TRANSPORTER-RELATED"/>
    <property type="match status" value="1"/>
</dbReference>
<comment type="subcellular location">
    <subcellularLocation>
        <location evidence="1">Cell membrane</location>
        <topology evidence="1">Multi-pass membrane protein</topology>
    </subcellularLocation>
</comment>
<name>A0A6B0YPL5_9CHLR</name>
<dbReference type="EMBL" id="VXRG01000015">
    <property type="protein sequence ID" value="MXY92101.1"/>
    <property type="molecule type" value="Genomic_DNA"/>
</dbReference>
<evidence type="ECO:0000256" key="1">
    <source>
        <dbReference type="ARBA" id="ARBA00004651"/>
    </source>
</evidence>
<dbReference type="Pfam" id="PF02687">
    <property type="entry name" value="FtsX"/>
    <property type="match status" value="2"/>
</dbReference>
<evidence type="ECO:0000256" key="3">
    <source>
        <dbReference type="ARBA" id="ARBA00022692"/>
    </source>
</evidence>